<evidence type="ECO:0000256" key="5">
    <source>
        <dbReference type="SAM" id="Phobius"/>
    </source>
</evidence>
<evidence type="ECO:0000313" key="7">
    <source>
        <dbReference type="EMBL" id="EST43763.1"/>
    </source>
</evidence>
<dbReference type="OrthoDB" id="10262656at2759"/>
<dbReference type="EMBL" id="KI546134">
    <property type="protein sequence ID" value="EST43763.1"/>
    <property type="molecule type" value="Genomic_DNA"/>
</dbReference>
<evidence type="ECO:0000256" key="1">
    <source>
        <dbReference type="ARBA" id="ARBA00004141"/>
    </source>
</evidence>
<dbReference type="Gene3D" id="1.20.1250.20">
    <property type="entry name" value="MFS general substrate transporter like domains"/>
    <property type="match status" value="1"/>
</dbReference>
<evidence type="ECO:0000256" key="2">
    <source>
        <dbReference type="ARBA" id="ARBA00022692"/>
    </source>
</evidence>
<dbReference type="VEuPathDB" id="GiardiaDB:SS50377_27112"/>
<feature type="transmembrane region" description="Helical" evidence="5">
    <location>
        <begin position="369"/>
        <end position="388"/>
    </location>
</feature>
<comment type="subcellular location">
    <subcellularLocation>
        <location evidence="1">Membrane</location>
        <topology evidence="1">Multi-pass membrane protein</topology>
    </subcellularLocation>
</comment>
<feature type="transmembrane region" description="Helical" evidence="5">
    <location>
        <begin position="211"/>
        <end position="233"/>
    </location>
</feature>
<dbReference type="GO" id="GO:0005886">
    <property type="term" value="C:plasma membrane"/>
    <property type="evidence" value="ECO:0007669"/>
    <property type="project" value="TreeGrafter"/>
</dbReference>
<dbReference type="AlphaFoldDB" id="V6LHJ0"/>
<feature type="transmembrane region" description="Helical" evidence="5">
    <location>
        <begin position="496"/>
        <end position="518"/>
    </location>
</feature>
<feature type="transmembrane region" description="Helical" evidence="5">
    <location>
        <begin position="239"/>
        <end position="259"/>
    </location>
</feature>
<keyword evidence="9" id="KW-1185">Reference proteome</keyword>
<feature type="transmembrane region" description="Helical" evidence="5">
    <location>
        <begin position="426"/>
        <end position="449"/>
    </location>
</feature>
<name>V6LHJ0_9EUKA</name>
<keyword evidence="4 5" id="KW-0472">Membrane</keyword>
<feature type="transmembrane region" description="Helical" evidence="5">
    <location>
        <begin position="271"/>
        <end position="292"/>
    </location>
</feature>
<feature type="transmembrane region" description="Helical" evidence="5">
    <location>
        <begin position="298"/>
        <end position="318"/>
    </location>
</feature>
<dbReference type="GO" id="GO:0022857">
    <property type="term" value="F:transmembrane transporter activity"/>
    <property type="evidence" value="ECO:0007669"/>
    <property type="project" value="InterPro"/>
</dbReference>
<accession>V6LHJ0</accession>
<dbReference type="SUPFAM" id="SSF103473">
    <property type="entry name" value="MFS general substrate transporter"/>
    <property type="match status" value="1"/>
</dbReference>
<evidence type="ECO:0000259" key="6">
    <source>
        <dbReference type="PROSITE" id="PS50850"/>
    </source>
</evidence>
<feature type="transmembrane region" description="Helical" evidence="5">
    <location>
        <begin position="173"/>
        <end position="191"/>
    </location>
</feature>
<dbReference type="PROSITE" id="PS50850">
    <property type="entry name" value="MFS"/>
    <property type="match status" value="1"/>
</dbReference>
<dbReference type="PANTHER" id="PTHR23501">
    <property type="entry name" value="MAJOR FACILITATOR SUPERFAMILY"/>
    <property type="match status" value="1"/>
</dbReference>
<evidence type="ECO:0000256" key="4">
    <source>
        <dbReference type="ARBA" id="ARBA00023136"/>
    </source>
</evidence>
<feature type="domain" description="Major facilitator superfamily (MFS) profile" evidence="6">
    <location>
        <begin position="86"/>
        <end position="527"/>
    </location>
</feature>
<dbReference type="InterPro" id="IPR036259">
    <property type="entry name" value="MFS_trans_sf"/>
</dbReference>
<gene>
    <name evidence="7" type="ORF">SS50377_16502</name>
    <name evidence="8" type="ORF">SS50377_27112</name>
</gene>
<dbReference type="InterPro" id="IPR011701">
    <property type="entry name" value="MFS"/>
</dbReference>
<evidence type="ECO:0000313" key="9">
    <source>
        <dbReference type="Proteomes" id="UP000018208"/>
    </source>
</evidence>
<organism evidence="7">
    <name type="scientific">Spironucleus salmonicida</name>
    <dbReference type="NCBI Taxonomy" id="348837"/>
    <lineage>
        <taxon>Eukaryota</taxon>
        <taxon>Metamonada</taxon>
        <taxon>Diplomonadida</taxon>
        <taxon>Hexamitidae</taxon>
        <taxon>Hexamitinae</taxon>
        <taxon>Spironucleus</taxon>
    </lineage>
</organism>
<dbReference type="EMBL" id="AUWU02000007">
    <property type="protein sequence ID" value="KAH0570820.1"/>
    <property type="molecule type" value="Genomic_DNA"/>
</dbReference>
<feature type="transmembrane region" description="Helical" evidence="5">
    <location>
        <begin position="146"/>
        <end position="167"/>
    </location>
</feature>
<reference evidence="7 8" key="1">
    <citation type="journal article" date="2014" name="PLoS Genet.">
        <title>The Genome of Spironucleus salmonicida Highlights a Fish Pathogen Adapted to Fluctuating Environments.</title>
        <authorList>
            <person name="Xu F."/>
            <person name="Jerlstrom-Hultqvist J."/>
            <person name="Einarsson E."/>
            <person name="Astvaldsson A."/>
            <person name="Svard S.G."/>
            <person name="Andersson J.O."/>
        </authorList>
    </citation>
    <scope>NUCLEOTIDE SEQUENCE</scope>
    <source>
        <strain evidence="8">ATCC 50377</strain>
    </source>
</reference>
<evidence type="ECO:0000256" key="3">
    <source>
        <dbReference type="ARBA" id="ARBA00022989"/>
    </source>
</evidence>
<keyword evidence="2 5" id="KW-0812">Transmembrane</keyword>
<reference evidence="8" key="2">
    <citation type="submission" date="2020-12" db="EMBL/GenBank/DDBJ databases">
        <title>New Spironucleus salmonicida genome in near-complete chromosomes.</title>
        <authorList>
            <person name="Xu F."/>
            <person name="Kurt Z."/>
            <person name="Jimenez-Gonzalez A."/>
            <person name="Astvaldsson A."/>
            <person name="Andersson J.O."/>
            <person name="Svard S.G."/>
        </authorList>
    </citation>
    <scope>NUCLEOTIDE SEQUENCE</scope>
    <source>
        <strain evidence="8">ATCC 50377</strain>
    </source>
</reference>
<evidence type="ECO:0000313" key="8">
    <source>
        <dbReference type="EMBL" id="KAH0570820.1"/>
    </source>
</evidence>
<keyword evidence="3 5" id="KW-1133">Transmembrane helix</keyword>
<protein>
    <submittedName>
        <fullName evidence="7">Major facilitator superfamily protein</fullName>
    </submittedName>
</protein>
<dbReference type="Proteomes" id="UP000018208">
    <property type="component" value="Unassembled WGS sequence"/>
</dbReference>
<proteinExistence type="predicted"/>
<feature type="transmembrane region" description="Helical" evidence="5">
    <location>
        <begin position="400"/>
        <end position="420"/>
    </location>
</feature>
<dbReference type="Pfam" id="PF07690">
    <property type="entry name" value="MFS_1"/>
    <property type="match status" value="1"/>
</dbReference>
<feature type="transmembrane region" description="Helical" evidence="5">
    <location>
        <begin position="339"/>
        <end position="357"/>
    </location>
</feature>
<dbReference type="InterPro" id="IPR020846">
    <property type="entry name" value="MFS_dom"/>
</dbReference>
<sequence length="556" mass="62553">MTDQCHFSPEELIEKDILAQQFEQVAQEVEEHSKSSQPDIIIATTVNKNQDETDETEHIESQEPLPKKYWWHWKYNSPGNSNFWAICPYVFFVCSINQFDESVIPLALPMIQKELNITYAEAQWLETSYYLGTAATSIPFSKMASLVGVVTLTQILLVITFILYIAAFFINDFISLVIIRAFIGATTSGFLSTRNMFVSSYPSDEKRQQSVANTLILRMVQQVIYPFIGQAIIDAAGWQYVHLVPAVLIGISVLFLIPFSQLPRQGKWAHFDFFGSFSLAVLLVSFALFFTFLTFQNFIPAGILGVVFVLGCVAFYYSEKLAKSPIMPLGLLKNPLVDVLFTNTMNFANTLSLQFLIPQILKHVLFPDSIIGAMSSIGSAFGVASTLLNNILTKKIVSRMLIPAVYLLLFVSMGIFAGVFQFKYGALIMFFIYIFFSIWVQQHTYALLLTCVPRSLSQYVCGLPPLSRTFGSSLASCLNQSTFQIVAIVLKDTQKQFSVSVICVVAFQMALVVLNFLISLIRYGNPENEAHKKGFKEHKIRRLKYVEEAVGEDVTV</sequence>